<comment type="subcellular location">
    <subcellularLocation>
        <location evidence="6">Cytoplasm</location>
    </subcellularLocation>
</comment>
<feature type="binding site" evidence="6">
    <location>
        <position position="145"/>
    </location>
    <ligand>
        <name>S-adenosyl-L-methionine</name>
        <dbReference type="ChEBI" id="CHEBI:59789"/>
    </ligand>
</feature>
<evidence type="ECO:0000313" key="7">
    <source>
        <dbReference type="EMBL" id="BAJ03801.1"/>
    </source>
</evidence>
<dbReference type="OrthoDB" id="9785995at2"/>
<dbReference type="Proteomes" id="UP000002350">
    <property type="component" value="Chromosome"/>
</dbReference>
<gene>
    <name evidence="6 7" type="primary">prmA</name>
    <name evidence="7" type="ordered locus">SVI_3830</name>
</gene>
<dbReference type="InterPro" id="IPR050078">
    <property type="entry name" value="Ribosomal_L11_MeTrfase_PrmA"/>
</dbReference>
<dbReference type="EC" id="2.1.1.-" evidence="6"/>
<dbReference type="InterPro" id="IPR004498">
    <property type="entry name" value="Ribosomal_PrmA_MeTrfase"/>
</dbReference>
<dbReference type="GO" id="GO:0005829">
    <property type="term" value="C:cytosol"/>
    <property type="evidence" value="ECO:0007669"/>
    <property type="project" value="TreeGrafter"/>
</dbReference>
<evidence type="ECO:0000256" key="2">
    <source>
        <dbReference type="ARBA" id="ARBA00022490"/>
    </source>
</evidence>
<dbReference type="GO" id="GO:0032259">
    <property type="term" value="P:methylation"/>
    <property type="evidence" value="ECO:0007669"/>
    <property type="project" value="UniProtKB-KW"/>
</dbReference>
<keyword evidence="5 6" id="KW-0949">S-adenosyl-L-methionine</keyword>
<comment type="function">
    <text evidence="6">Methylates ribosomal protein L11.</text>
</comment>
<keyword evidence="2 6" id="KW-0963">Cytoplasm</keyword>
<dbReference type="RefSeq" id="WP_013053094.1">
    <property type="nucleotide sequence ID" value="NC_014012.1"/>
</dbReference>
<protein>
    <recommendedName>
        <fullName evidence="6">Ribosomal protein L11 methyltransferase</fullName>
        <shortName evidence="6">L11 Mtase</shortName>
        <ecNumber evidence="6">2.1.1.-</ecNumber>
    </recommendedName>
</protein>
<dbReference type="PANTHER" id="PTHR43648:SF1">
    <property type="entry name" value="ELECTRON TRANSFER FLAVOPROTEIN BETA SUBUNIT LYSINE METHYLTRANSFERASE"/>
    <property type="match status" value="1"/>
</dbReference>
<reference evidence="8" key="1">
    <citation type="journal article" date="2010" name="Mol. Biosyst.">
        <title>Complete genome sequence and comparative analysis of Shewanella violacea, a psychrophilic and piezophilic bacterium from deep sea floor sediments.</title>
        <authorList>
            <person name="Aono E."/>
            <person name="Baba T."/>
            <person name="Ara T."/>
            <person name="Nishi T."/>
            <person name="Nakamichi T."/>
            <person name="Inamoto E."/>
            <person name="Toyonaga H."/>
            <person name="Hasegawa M."/>
            <person name="Takai Y."/>
            <person name="Okumura Y."/>
            <person name="Baba M."/>
            <person name="Tomita M."/>
            <person name="Kato C."/>
            <person name="Oshima T."/>
            <person name="Nakasone K."/>
            <person name="Mori H."/>
        </authorList>
    </citation>
    <scope>NUCLEOTIDE SEQUENCE [LARGE SCALE GENOMIC DNA]</scope>
    <source>
        <strain evidence="8">JCM 10179 / CIP 106290 / LMG 19151 / DSS12</strain>
    </source>
</reference>
<accession>D4ZCQ6</accession>
<comment type="catalytic activity">
    <reaction evidence="6">
        <text>L-lysyl-[protein] + 3 S-adenosyl-L-methionine = N(6),N(6),N(6)-trimethyl-L-lysyl-[protein] + 3 S-adenosyl-L-homocysteine + 3 H(+)</text>
        <dbReference type="Rhea" id="RHEA:54192"/>
        <dbReference type="Rhea" id="RHEA-COMP:9752"/>
        <dbReference type="Rhea" id="RHEA-COMP:13826"/>
        <dbReference type="ChEBI" id="CHEBI:15378"/>
        <dbReference type="ChEBI" id="CHEBI:29969"/>
        <dbReference type="ChEBI" id="CHEBI:57856"/>
        <dbReference type="ChEBI" id="CHEBI:59789"/>
        <dbReference type="ChEBI" id="CHEBI:61961"/>
    </reaction>
</comment>
<dbReference type="PIRSF" id="PIRSF000401">
    <property type="entry name" value="RPL11_MTase"/>
    <property type="match status" value="1"/>
</dbReference>
<dbReference type="STRING" id="637905.SVI_3830"/>
<evidence type="ECO:0000256" key="4">
    <source>
        <dbReference type="ARBA" id="ARBA00022679"/>
    </source>
</evidence>
<name>D4ZCQ6_SHEVD</name>
<evidence type="ECO:0000313" key="8">
    <source>
        <dbReference type="Proteomes" id="UP000002350"/>
    </source>
</evidence>
<dbReference type="InterPro" id="IPR029063">
    <property type="entry name" value="SAM-dependent_MTases_sf"/>
</dbReference>
<dbReference type="GO" id="GO:0016279">
    <property type="term" value="F:protein-lysine N-methyltransferase activity"/>
    <property type="evidence" value="ECO:0007669"/>
    <property type="project" value="TreeGrafter"/>
</dbReference>
<dbReference type="SUPFAM" id="SSF53335">
    <property type="entry name" value="S-adenosyl-L-methionine-dependent methyltransferases"/>
    <property type="match status" value="1"/>
</dbReference>
<proteinExistence type="inferred from homology"/>
<dbReference type="AlphaFoldDB" id="D4ZCQ6"/>
<feature type="binding site" evidence="6">
    <location>
        <position position="166"/>
    </location>
    <ligand>
        <name>S-adenosyl-L-methionine</name>
        <dbReference type="ChEBI" id="CHEBI:59789"/>
    </ligand>
</feature>
<keyword evidence="8" id="KW-1185">Reference proteome</keyword>
<dbReference type="KEGG" id="svo:SVI_3830"/>
<feature type="binding site" evidence="6">
    <location>
        <position position="188"/>
    </location>
    <ligand>
        <name>S-adenosyl-L-methionine</name>
        <dbReference type="ChEBI" id="CHEBI:59789"/>
    </ligand>
</feature>
<dbReference type="NCBIfam" id="TIGR00406">
    <property type="entry name" value="prmA"/>
    <property type="match status" value="1"/>
</dbReference>
<evidence type="ECO:0000256" key="1">
    <source>
        <dbReference type="ARBA" id="ARBA00009741"/>
    </source>
</evidence>
<dbReference type="EMBL" id="AP011177">
    <property type="protein sequence ID" value="BAJ03801.1"/>
    <property type="molecule type" value="Genomic_DNA"/>
</dbReference>
<dbReference type="eggNOG" id="COG2264">
    <property type="taxonomic scope" value="Bacteria"/>
</dbReference>
<organism evidence="7 8">
    <name type="scientific">Shewanella violacea (strain JCM 10179 / CIP 106290 / LMG 19151 / DSS12)</name>
    <dbReference type="NCBI Taxonomy" id="637905"/>
    <lineage>
        <taxon>Bacteria</taxon>
        <taxon>Pseudomonadati</taxon>
        <taxon>Pseudomonadota</taxon>
        <taxon>Gammaproteobacteria</taxon>
        <taxon>Alteromonadales</taxon>
        <taxon>Shewanellaceae</taxon>
        <taxon>Shewanella</taxon>
    </lineage>
</organism>
<dbReference type="PANTHER" id="PTHR43648">
    <property type="entry name" value="ELECTRON TRANSFER FLAVOPROTEIN BETA SUBUNIT LYSINE METHYLTRANSFERASE"/>
    <property type="match status" value="1"/>
</dbReference>
<evidence type="ECO:0000256" key="6">
    <source>
        <dbReference type="HAMAP-Rule" id="MF_00735"/>
    </source>
</evidence>
<keyword evidence="3 6" id="KW-0489">Methyltransferase</keyword>
<dbReference type="HOGENOM" id="CLU_049382_4_1_6"/>
<dbReference type="Pfam" id="PF06325">
    <property type="entry name" value="PrmA"/>
    <property type="match status" value="1"/>
</dbReference>
<evidence type="ECO:0000256" key="5">
    <source>
        <dbReference type="ARBA" id="ARBA00022691"/>
    </source>
</evidence>
<keyword evidence="4 6" id="KW-0808">Transferase</keyword>
<sequence length="293" mass="32651">MPWIQLKIDTDNQNADALSDLLMEEGSLSITLEDGKDTPIYEPTLGETPLWNHTVLTALFEADRDLAVIVEQLKLVPYLGADFSYKIEQVEDKDWEREWMDNFHPIKFGKRLWICPSWREIPDPQAVNVILDPGLAFGTGTHPTTALCLEWLDGLELTNKVVIDFGCGSGILAVAALKLGAKEVTGIDIDYQAIEASKANAERNDVQDKLSLYLPEDQPHDLKADILVANILAGPLRELAPLIAEKVKSGGQLALSGLLKEQADEVAEFYTQWFDMDAPAHKEDWSRLTGIRK</sequence>
<comment type="similarity">
    <text evidence="1 6">Belongs to the methyltransferase superfamily. PrmA family.</text>
</comment>
<feature type="binding site" evidence="6">
    <location>
        <position position="230"/>
    </location>
    <ligand>
        <name>S-adenosyl-L-methionine</name>
        <dbReference type="ChEBI" id="CHEBI:59789"/>
    </ligand>
</feature>
<dbReference type="HAMAP" id="MF_00735">
    <property type="entry name" value="Methyltr_PrmA"/>
    <property type="match status" value="1"/>
</dbReference>
<dbReference type="Gene3D" id="3.40.50.150">
    <property type="entry name" value="Vaccinia Virus protein VP39"/>
    <property type="match status" value="1"/>
</dbReference>
<keyword evidence="7" id="KW-0689">Ribosomal protein</keyword>
<keyword evidence="7" id="KW-0687">Ribonucleoprotein</keyword>
<dbReference type="GO" id="GO:0005840">
    <property type="term" value="C:ribosome"/>
    <property type="evidence" value="ECO:0007669"/>
    <property type="project" value="UniProtKB-KW"/>
</dbReference>
<dbReference type="CDD" id="cd02440">
    <property type="entry name" value="AdoMet_MTases"/>
    <property type="match status" value="1"/>
</dbReference>
<evidence type="ECO:0000256" key="3">
    <source>
        <dbReference type="ARBA" id="ARBA00022603"/>
    </source>
</evidence>